<dbReference type="Proteomes" id="UP000053890">
    <property type="component" value="Unassembled WGS sequence"/>
</dbReference>
<dbReference type="STRING" id="578459.A0A194S5X9"/>
<dbReference type="EMBL" id="KQ474077">
    <property type="protein sequence ID" value="KPV76133.1"/>
    <property type="molecule type" value="Genomic_DNA"/>
</dbReference>
<evidence type="ECO:0000313" key="2">
    <source>
        <dbReference type="Proteomes" id="UP000053890"/>
    </source>
</evidence>
<protein>
    <submittedName>
        <fullName evidence="1">Uncharacterized protein</fullName>
    </submittedName>
</protein>
<proteinExistence type="predicted"/>
<sequence>MMREEGERNVWDEIKGEEVAQRGDAGERVDVGWLERCEGHVRQGLKRAAFYFNCFVLSPDPHQTHHLALELELIPSWTFLAAQRFTSSSSSSASTWASSCGGGPSRKADELSETELGWIERGLEVASLYHPVAERRLVELRAYREAERVRVAHLVGAGASAASFFSTSTSLPGTRPILKHAGSSQESGRKLDFQEAMREALAQTVPSWA</sequence>
<dbReference type="GeneID" id="28979387"/>
<dbReference type="RefSeq" id="XP_018272182.1">
    <property type="nucleotide sequence ID" value="XM_018418940.1"/>
</dbReference>
<reference evidence="1 2" key="1">
    <citation type="journal article" date="2015" name="Front. Microbiol.">
        <title>Genome sequence of the plant growth promoting endophytic yeast Rhodotorula graminis WP1.</title>
        <authorList>
            <person name="Firrincieli A."/>
            <person name="Otillar R."/>
            <person name="Salamov A."/>
            <person name="Schmutz J."/>
            <person name="Khan Z."/>
            <person name="Redman R.S."/>
            <person name="Fleck N.D."/>
            <person name="Lindquist E."/>
            <person name="Grigoriev I.V."/>
            <person name="Doty S.L."/>
        </authorList>
    </citation>
    <scope>NUCLEOTIDE SEQUENCE [LARGE SCALE GENOMIC DNA]</scope>
    <source>
        <strain evidence="1 2">WP1</strain>
    </source>
</reference>
<name>A0A194S5X9_RHOGW</name>
<gene>
    <name evidence="1" type="ORF">RHOBADRAFT_66329</name>
</gene>
<keyword evidence="2" id="KW-1185">Reference proteome</keyword>
<evidence type="ECO:0000313" key="1">
    <source>
        <dbReference type="EMBL" id="KPV76133.1"/>
    </source>
</evidence>
<accession>A0A194S5X9</accession>
<dbReference type="OrthoDB" id="5419315at2759"/>
<organism evidence="1 2">
    <name type="scientific">Rhodotorula graminis (strain WP1)</name>
    <dbReference type="NCBI Taxonomy" id="578459"/>
    <lineage>
        <taxon>Eukaryota</taxon>
        <taxon>Fungi</taxon>
        <taxon>Dikarya</taxon>
        <taxon>Basidiomycota</taxon>
        <taxon>Pucciniomycotina</taxon>
        <taxon>Microbotryomycetes</taxon>
        <taxon>Sporidiobolales</taxon>
        <taxon>Sporidiobolaceae</taxon>
        <taxon>Rhodotorula</taxon>
    </lineage>
</organism>
<dbReference type="AlphaFoldDB" id="A0A194S5X9"/>